<dbReference type="InterPro" id="IPR019734">
    <property type="entry name" value="TPR_rpt"/>
</dbReference>
<dbReference type="GO" id="GO:0005052">
    <property type="term" value="F:peroxisome matrix targeting signal-1 binding"/>
    <property type="evidence" value="ECO:0007669"/>
    <property type="project" value="TreeGrafter"/>
</dbReference>
<keyword evidence="6 8" id="KW-0802">TPR repeat</keyword>
<name>A0A0M3IZ78_ANISI</name>
<evidence type="ECO:0000313" key="10">
    <source>
        <dbReference type="WBParaSite" id="ASIM_0000055901-mRNA-1"/>
    </source>
</evidence>
<evidence type="ECO:0000256" key="5">
    <source>
        <dbReference type="ARBA" id="ARBA00022737"/>
    </source>
</evidence>
<dbReference type="InterPro" id="IPR024111">
    <property type="entry name" value="PEX5/PEX5L"/>
</dbReference>
<dbReference type="PROSITE" id="PS50293">
    <property type="entry name" value="TPR_REGION"/>
    <property type="match status" value="1"/>
</dbReference>
<comment type="similarity">
    <text evidence="3">Belongs to the peroxisomal targeting signal receptor family.</text>
</comment>
<dbReference type="PANTHER" id="PTHR10130:SF0">
    <property type="entry name" value="GH08708P"/>
    <property type="match status" value="1"/>
</dbReference>
<dbReference type="GO" id="GO:0005778">
    <property type="term" value="C:peroxisomal membrane"/>
    <property type="evidence" value="ECO:0007669"/>
    <property type="project" value="TreeGrafter"/>
</dbReference>
<dbReference type="Pfam" id="PF13432">
    <property type="entry name" value="TPR_16"/>
    <property type="match status" value="1"/>
</dbReference>
<evidence type="ECO:0000256" key="2">
    <source>
        <dbReference type="ARBA" id="ARBA00004496"/>
    </source>
</evidence>
<evidence type="ECO:0000256" key="3">
    <source>
        <dbReference type="ARBA" id="ARBA00005348"/>
    </source>
</evidence>
<dbReference type="PANTHER" id="PTHR10130">
    <property type="entry name" value="PEROXISOMAL TARGETING SIGNAL 1 RECEPTOR PEX5"/>
    <property type="match status" value="1"/>
</dbReference>
<dbReference type="PROSITE" id="PS50005">
    <property type="entry name" value="TPR"/>
    <property type="match status" value="1"/>
</dbReference>
<dbReference type="GO" id="GO:0016560">
    <property type="term" value="P:protein import into peroxisome matrix, docking"/>
    <property type="evidence" value="ECO:0007669"/>
    <property type="project" value="TreeGrafter"/>
</dbReference>
<dbReference type="Gene3D" id="1.25.40.10">
    <property type="entry name" value="Tetratricopeptide repeat domain"/>
    <property type="match status" value="1"/>
</dbReference>
<protein>
    <submittedName>
        <fullName evidence="10">Peroxisomal targeting signal 1 receptor (inferred by orthology to a human protein)</fullName>
    </submittedName>
</protein>
<feature type="repeat" description="TPR" evidence="8">
    <location>
        <begin position="241"/>
        <end position="274"/>
    </location>
</feature>
<dbReference type="SUPFAM" id="SSF48452">
    <property type="entry name" value="TPR-like"/>
    <property type="match status" value="1"/>
</dbReference>
<evidence type="ECO:0000256" key="4">
    <source>
        <dbReference type="ARBA" id="ARBA00022490"/>
    </source>
</evidence>
<dbReference type="GO" id="GO:0005829">
    <property type="term" value="C:cytosol"/>
    <property type="evidence" value="ECO:0007669"/>
    <property type="project" value="TreeGrafter"/>
</dbReference>
<sequence length="383" mass="43185">LKTEYLNECTSAIASPDTFCMQQLSEHLSLLSDQSESQLTINNKSESLSTHHDPLLLLSNNQTEVLSSEWVNQYVIGDNGTEQSLMNTSSNKSSQQLKSLPLPSTSSLSSNKMINRQLVNNNTKYGVVQSSEILSSDYLANIDQQFSETTNDIQDEPIDLTQDLLNYMESEWDNLEGDQTPSLLTKTLGLEGENEYKMIENNPYLNEVNQFESGFESYENGDLLNAILHFESVIHENPSNSQAWYMLGLCQAENELDLQAIAAFKKSIQIDPKNAEAILALSVSYANESMPNESLRLLDEWLSVHPIYGHDNADRISISNTKSYSLDENHFKKVEERFMKAVQKQSESVDVQLQNALSILYNLNENYQRAIDSLNIALSIEPD</sequence>
<evidence type="ECO:0000256" key="1">
    <source>
        <dbReference type="ARBA" id="ARBA00004275"/>
    </source>
</evidence>
<keyword evidence="4" id="KW-0963">Cytoplasm</keyword>
<keyword evidence="7" id="KW-0576">Peroxisome</keyword>
<reference evidence="10" key="1">
    <citation type="submission" date="2017-02" db="UniProtKB">
        <authorList>
            <consortium name="WormBaseParasite"/>
        </authorList>
    </citation>
    <scope>IDENTIFICATION</scope>
</reference>
<evidence type="ECO:0000256" key="9">
    <source>
        <dbReference type="SAM" id="MobiDB-lite"/>
    </source>
</evidence>
<evidence type="ECO:0000256" key="7">
    <source>
        <dbReference type="ARBA" id="ARBA00023140"/>
    </source>
</evidence>
<evidence type="ECO:0000256" key="6">
    <source>
        <dbReference type="ARBA" id="ARBA00022803"/>
    </source>
</evidence>
<feature type="compositionally biased region" description="Low complexity" evidence="9">
    <location>
        <begin position="87"/>
        <end position="106"/>
    </location>
</feature>
<evidence type="ECO:0000256" key="8">
    <source>
        <dbReference type="PROSITE-ProRule" id="PRU00339"/>
    </source>
</evidence>
<keyword evidence="5" id="KW-0677">Repeat</keyword>
<accession>A0A0M3IZ78</accession>
<dbReference type="WBParaSite" id="ASIM_0000055901-mRNA-1">
    <property type="protein sequence ID" value="ASIM_0000055901-mRNA-1"/>
    <property type="gene ID" value="ASIM_0000055901"/>
</dbReference>
<dbReference type="SMART" id="SM00028">
    <property type="entry name" value="TPR"/>
    <property type="match status" value="2"/>
</dbReference>
<comment type="subcellular location">
    <subcellularLocation>
        <location evidence="2">Cytoplasm</location>
    </subcellularLocation>
    <subcellularLocation>
        <location evidence="1">Peroxisome</location>
    </subcellularLocation>
</comment>
<dbReference type="InterPro" id="IPR011990">
    <property type="entry name" value="TPR-like_helical_dom_sf"/>
</dbReference>
<dbReference type="AlphaFoldDB" id="A0A0M3IZ78"/>
<organism evidence="10">
    <name type="scientific">Anisakis simplex</name>
    <name type="common">Herring worm</name>
    <dbReference type="NCBI Taxonomy" id="6269"/>
    <lineage>
        <taxon>Eukaryota</taxon>
        <taxon>Metazoa</taxon>
        <taxon>Ecdysozoa</taxon>
        <taxon>Nematoda</taxon>
        <taxon>Chromadorea</taxon>
        <taxon>Rhabditida</taxon>
        <taxon>Spirurina</taxon>
        <taxon>Ascaridomorpha</taxon>
        <taxon>Ascaridoidea</taxon>
        <taxon>Anisakidae</taxon>
        <taxon>Anisakis</taxon>
        <taxon>Anisakis simplex complex</taxon>
    </lineage>
</organism>
<feature type="region of interest" description="Disordered" evidence="9">
    <location>
        <begin position="82"/>
        <end position="106"/>
    </location>
</feature>
<proteinExistence type="inferred from homology"/>